<dbReference type="InterPro" id="IPR045584">
    <property type="entry name" value="Pilin-like"/>
</dbReference>
<evidence type="ECO:0000256" key="1">
    <source>
        <dbReference type="SAM" id="MobiDB-lite"/>
    </source>
</evidence>
<protein>
    <recommendedName>
        <fullName evidence="3">DUF1559 domain-containing protein</fullName>
    </recommendedName>
</protein>
<gene>
    <name evidence="4" type="ORF">ElP_30390</name>
</gene>
<dbReference type="AlphaFoldDB" id="A0A518H2R9"/>
<sequence length="371" mass="39961">MDTRGAWMPGSGIRPGRRGGAGRPPTRGGFTLIELLVVIAIIGVLIALLLPAVQAAREAARRAQCTNNLKQLGLALHNYESALGVFPPAYVGDPRAVGTAFGVRYPDENINTTPGFAWGMLLLPHAEQAPLFDAFNADLPCWAPDNTTGARTKLAAFLCPSVTDDHEPFALHRYTNGDSGAPNDGGEFSPGIAFSRSHYVTNAGINQPWGRTTAYSYDFDVPEPIPNAPEPHVIDGPFYRNSRTRVAGVRDGLSNTIFLGEKSSILCDSTWVGVVPFSCTPPRPRWPSDPNSGGNLVAAHSGPDVRDHPNVIIHAPNHPFGHTDQMFAEHPGGANVLLGDGSVRFVKESIHPNTWVALSTRNRSEVIHDEY</sequence>
<dbReference type="KEGG" id="tpla:ElP_30390"/>
<dbReference type="NCBIfam" id="TIGR02532">
    <property type="entry name" value="IV_pilin_GFxxxE"/>
    <property type="match status" value="1"/>
</dbReference>
<dbReference type="InterPro" id="IPR011453">
    <property type="entry name" value="DUF1559"/>
</dbReference>
<reference evidence="4 5" key="1">
    <citation type="submission" date="2019-02" db="EMBL/GenBank/DDBJ databases">
        <title>Deep-cultivation of Planctomycetes and their phenomic and genomic characterization uncovers novel biology.</title>
        <authorList>
            <person name="Wiegand S."/>
            <person name="Jogler M."/>
            <person name="Boedeker C."/>
            <person name="Pinto D."/>
            <person name="Vollmers J."/>
            <person name="Rivas-Marin E."/>
            <person name="Kohn T."/>
            <person name="Peeters S.H."/>
            <person name="Heuer A."/>
            <person name="Rast P."/>
            <person name="Oberbeckmann S."/>
            <person name="Bunk B."/>
            <person name="Jeske O."/>
            <person name="Meyerdierks A."/>
            <person name="Storesund J.E."/>
            <person name="Kallscheuer N."/>
            <person name="Luecker S."/>
            <person name="Lage O.M."/>
            <person name="Pohl T."/>
            <person name="Merkel B.J."/>
            <person name="Hornburger P."/>
            <person name="Mueller R.-W."/>
            <person name="Bruemmer F."/>
            <person name="Labrenz M."/>
            <person name="Spormann A.M."/>
            <person name="Op den Camp H."/>
            <person name="Overmann J."/>
            <person name="Amann R."/>
            <person name="Jetten M.S.M."/>
            <person name="Mascher T."/>
            <person name="Medema M.H."/>
            <person name="Devos D.P."/>
            <person name="Kaster A.-K."/>
            <person name="Ovreas L."/>
            <person name="Rohde M."/>
            <person name="Galperin M.Y."/>
            <person name="Jogler C."/>
        </authorList>
    </citation>
    <scope>NUCLEOTIDE SEQUENCE [LARGE SCALE GENOMIC DNA]</scope>
    <source>
        <strain evidence="4 5">ElP</strain>
    </source>
</reference>
<dbReference type="PANTHER" id="PTHR30093:SF2">
    <property type="entry name" value="TYPE II SECRETION SYSTEM PROTEIN H"/>
    <property type="match status" value="1"/>
</dbReference>
<keyword evidence="2" id="KW-0472">Membrane</keyword>
<name>A0A518H2R9_9BACT</name>
<dbReference type="SUPFAM" id="SSF54523">
    <property type="entry name" value="Pili subunits"/>
    <property type="match status" value="1"/>
</dbReference>
<feature type="transmembrane region" description="Helical" evidence="2">
    <location>
        <begin position="32"/>
        <end position="53"/>
    </location>
</feature>
<dbReference type="NCBIfam" id="TIGR04294">
    <property type="entry name" value="pre_pil_HX9DG"/>
    <property type="match status" value="1"/>
</dbReference>
<keyword evidence="2" id="KW-1133">Transmembrane helix</keyword>
<feature type="region of interest" description="Disordered" evidence="1">
    <location>
        <begin position="1"/>
        <end position="24"/>
    </location>
</feature>
<evidence type="ECO:0000259" key="3">
    <source>
        <dbReference type="Pfam" id="PF07596"/>
    </source>
</evidence>
<dbReference type="EMBL" id="CP036426">
    <property type="protein sequence ID" value="QDV35136.1"/>
    <property type="molecule type" value="Genomic_DNA"/>
</dbReference>
<dbReference type="PANTHER" id="PTHR30093">
    <property type="entry name" value="GENERAL SECRETION PATHWAY PROTEIN G"/>
    <property type="match status" value="1"/>
</dbReference>
<organism evidence="4 5">
    <name type="scientific">Tautonia plasticadhaerens</name>
    <dbReference type="NCBI Taxonomy" id="2527974"/>
    <lineage>
        <taxon>Bacteria</taxon>
        <taxon>Pseudomonadati</taxon>
        <taxon>Planctomycetota</taxon>
        <taxon>Planctomycetia</taxon>
        <taxon>Isosphaerales</taxon>
        <taxon>Isosphaeraceae</taxon>
        <taxon>Tautonia</taxon>
    </lineage>
</organism>
<dbReference type="InterPro" id="IPR012902">
    <property type="entry name" value="N_methyl_site"/>
</dbReference>
<evidence type="ECO:0000256" key="2">
    <source>
        <dbReference type="SAM" id="Phobius"/>
    </source>
</evidence>
<dbReference type="Proteomes" id="UP000317835">
    <property type="component" value="Chromosome"/>
</dbReference>
<keyword evidence="2" id="KW-0812">Transmembrane</keyword>
<feature type="domain" description="DUF1559" evidence="3">
    <location>
        <begin position="54"/>
        <end position="352"/>
    </location>
</feature>
<dbReference type="Pfam" id="PF07963">
    <property type="entry name" value="N_methyl"/>
    <property type="match status" value="1"/>
</dbReference>
<dbReference type="PROSITE" id="PS00409">
    <property type="entry name" value="PROKAR_NTER_METHYL"/>
    <property type="match status" value="1"/>
</dbReference>
<keyword evidence="5" id="KW-1185">Reference proteome</keyword>
<dbReference type="Pfam" id="PF07596">
    <property type="entry name" value="SBP_bac_10"/>
    <property type="match status" value="1"/>
</dbReference>
<accession>A0A518H2R9</accession>
<proteinExistence type="predicted"/>
<dbReference type="Gene3D" id="3.30.700.10">
    <property type="entry name" value="Glycoprotein, Type 4 Pilin"/>
    <property type="match status" value="1"/>
</dbReference>
<dbReference type="InterPro" id="IPR027558">
    <property type="entry name" value="Pre_pil_HX9DG_C"/>
</dbReference>
<evidence type="ECO:0000313" key="4">
    <source>
        <dbReference type="EMBL" id="QDV35136.1"/>
    </source>
</evidence>
<evidence type="ECO:0000313" key="5">
    <source>
        <dbReference type="Proteomes" id="UP000317835"/>
    </source>
</evidence>